<evidence type="ECO:0000256" key="1">
    <source>
        <dbReference type="SAM" id="Coils"/>
    </source>
</evidence>
<keyword evidence="1" id="KW-0175">Coiled coil</keyword>
<accession>A0AA40D303</accession>
<proteinExistence type="predicted"/>
<evidence type="ECO:0000313" key="4">
    <source>
        <dbReference type="EMBL" id="KAK0658429.1"/>
    </source>
</evidence>
<feature type="transmembrane region" description="Helical" evidence="3">
    <location>
        <begin position="169"/>
        <end position="186"/>
    </location>
</feature>
<keyword evidence="3" id="KW-0472">Membrane</keyword>
<name>A0AA40D303_9PEZI</name>
<feature type="compositionally biased region" description="Low complexity" evidence="2">
    <location>
        <begin position="131"/>
        <end position="146"/>
    </location>
</feature>
<organism evidence="4 5">
    <name type="scientific">Lasiodiplodia hormozganensis</name>
    <dbReference type="NCBI Taxonomy" id="869390"/>
    <lineage>
        <taxon>Eukaryota</taxon>
        <taxon>Fungi</taxon>
        <taxon>Dikarya</taxon>
        <taxon>Ascomycota</taxon>
        <taxon>Pezizomycotina</taxon>
        <taxon>Dothideomycetes</taxon>
        <taxon>Dothideomycetes incertae sedis</taxon>
        <taxon>Botryosphaeriales</taxon>
        <taxon>Botryosphaeriaceae</taxon>
        <taxon>Lasiodiplodia</taxon>
    </lineage>
</organism>
<feature type="coiled-coil region" evidence="1">
    <location>
        <begin position="28"/>
        <end position="76"/>
    </location>
</feature>
<keyword evidence="3" id="KW-0812">Transmembrane</keyword>
<comment type="caution">
    <text evidence="4">The sequence shown here is derived from an EMBL/GenBank/DDBJ whole genome shotgun (WGS) entry which is preliminary data.</text>
</comment>
<evidence type="ECO:0000313" key="5">
    <source>
        <dbReference type="Proteomes" id="UP001175001"/>
    </source>
</evidence>
<feature type="transmembrane region" description="Helical" evidence="3">
    <location>
        <begin position="301"/>
        <end position="325"/>
    </location>
</feature>
<evidence type="ECO:0000256" key="2">
    <source>
        <dbReference type="SAM" id="MobiDB-lite"/>
    </source>
</evidence>
<keyword evidence="5" id="KW-1185">Reference proteome</keyword>
<feature type="region of interest" description="Disordered" evidence="2">
    <location>
        <begin position="81"/>
        <end position="156"/>
    </location>
</feature>
<sequence length="333" mass="37123">MGKRTAFLSRTLKTIPYPKKGSDRQHLLKDAENKVSQLEAELAHVKHQQRLDGKLLAEAQADRAAWQKKYEQLHDMVGRHVCSEQQQQQQQQQRHNQLPPPPANRDPQQPPGSQGGAKGISTAIRLSLPPTATTSTTTTTITTTTTALQKPSPPPQPYSLTTTWISPRVLVIPVLFILSALTRFLQRGPVYPSYLDAAINNSRGSNGSVGGRPVFAPGSIVQLLCLNIIVVTLLGEVARWYWTAAPSQRRWKQKKKQKKQSKGVRFLLEKGASGHEVEHEVEEEYDDYDDDADFAPAHCAFLVAVCDEAWSILLMAILAFALLLFEVRDFAFI</sequence>
<feature type="compositionally biased region" description="Pro residues" evidence="2">
    <location>
        <begin position="98"/>
        <end position="110"/>
    </location>
</feature>
<dbReference type="Proteomes" id="UP001175001">
    <property type="component" value="Unassembled WGS sequence"/>
</dbReference>
<reference evidence="4" key="1">
    <citation type="submission" date="2023-06" db="EMBL/GenBank/DDBJ databases">
        <title>Multi-omics analyses reveal the molecular pathogenesis toolkit of Lasiodiplodia hormozganensis, a cross-kingdom pathogen.</title>
        <authorList>
            <person name="Felix C."/>
            <person name="Meneses R."/>
            <person name="Goncalves M.F.M."/>
            <person name="Tilleman L."/>
            <person name="Duarte A.S."/>
            <person name="Jorrin-Novo J.V."/>
            <person name="Van De Peer Y."/>
            <person name="Deforce D."/>
            <person name="Van Nieuwerburgh F."/>
            <person name="Esteves A.C."/>
            <person name="Alves A."/>
        </authorList>
    </citation>
    <scope>NUCLEOTIDE SEQUENCE</scope>
    <source>
        <strain evidence="4">CBS 339.90</strain>
    </source>
</reference>
<gene>
    <name evidence="4" type="ORF">DIS24_g4720</name>
</gene>
<evidence type="ECO:0000256" key="3">
    <source>
        <dbReference type="SAM" id="Phobius"/>
    </source>
</evidence>
<feature type="transmembrane region" description="Helical" evidence="3">
    <location>
        <begin position="220"/>
        <end position="242"/>
    </location>
</feature>
<keyword evidence="3" id="KW-1133">Transmembrane helix</keyword>
<dbReference type="EMBL" id="JAUJDW010000018">
    <property type="protein sequence ID" value="KAK0658429.1"/>
    <property type="molecule type" value="Genomic_DNA"/>
</dbReference>
<protein>
    <submittedName>
        <fullName evidence="4">Uncharacterized protein</fullName>
    </submittedName>
</protein>
<dbReference type="AlphaFoldDB" id="A0AA40D303"/>